<dbReference type="Gene3D" id="1.10.443.10">
    <property type="entry name" value="Intergrase catalytic core"/>
    <property type="match status" value="1"/>
</dbReference>
<evidence type="ECO:0000256" key="1">
    <source>
        <dbReference type="ARBA" id="ARBA00003283"/>
    </source>
</evidence>
<feature type="domain" description="Tyr recombinase" evidence="6">
    <location>
        <begin position="152"/>
        <end position="330"/>
    </location>
</feature>
<evidence type="ECO:0000256" key="3">
    <source>
        <dbReference type="ARBA" id="ARBA00022908"/>
    </source>
</evidence>
<keyword evidence="4" id="KW-0238">DNA-binding</keyword>
<dbReference type="InterPro" id="IPR013762">
    <property type="entry name" value="Integrase-like_cat_sf"/>
</dbReference>
<dbReference type="InterPro" id="IPR002104">
    <property type="entry name" value="Integrase_catalytic"/>
</dbReference>
<gene>
    <name evidence="7" type="ORF">O0R46_01970</name>
</gene>
<evidence type="ECO:0000313" key="8">
    <source>
        <dbReference type="Proteomes" id="UP001164187"/>
    </source>
</evidence>
<keyword evidence="3" id="KW-0229">DNA integration</keyword>
<dbReference type="Pfam" id="PF00589">
    <property type="entry name" value="Phage_integrase"/>
    <property type="match status" value="1"/>
</dbReference>
<dbReference type="Proteomes" id="UP001164187">
    <property type="component" value="Chromosome"/>
</dbReference>
<dbReference type="Gene3D" id="1.10.150.130">
    <property type="match status" value="1"/>
</dbReference>
<dbReference type="Pfam" id="PF14657">
    <property type="entry name" value="Arm-DNA-bind_4"/>
    <property type="match status" value="1"/>
</dbReference>
<evidence type="ECO:0000313" key="7">
    <source>
        <dbReference type="EMBL" id="WAW15239.1"/>
    </source>
</evidence>
<dbReference type="PROSITE" id="PS51898">
    <property type="entry name" value="TYR_RECOMBINASE"/>
    <property type="match status" value="1"/>
</dbReference>
<evidence type="ECO:0000259" key="6">
    <source>
        <dbReference type="PROSITE" id="PS51898"/>
    </source>
</evidence>
<accession>A0ABY7JRY9</accession>
<dbReference type="SUPFAM" id="SSF56349">
    <property type="entry name" value="DNA breaking-rejoining enzymes"/>
    <property type="match status" value="1"/>
</dbReference>
<dbReference type="InterPro" id="IPR011010">
    <property type="entry name" value="DNA_brk_join_enz"/>
</dbReference>
<sequence>MPQYQDKERKTWYASFYCNGKKHTKRGFKTKKEAKKYEDSYKAIKEGTTNITFGALWDEYIKECETVYKLSTLIQKQHYYDRYIMNALEDTKVIDITPLIVKNLTDSMLEDNRSTKTCNNIISQINACITWGRDYYDFKTVPRFKKFKTTVAKRNVWEPEHLNIFLSRIDNYEYYVAFNILFWLGIREGELLALTIGDINLPEIQITKTYNYIHNITTTPKTNNSVRIVVAPKFICEMIEKLIEMKYKPSSDDRLFSFNNPKNLHYYVKRYGYGLPDIAIHDLRHSHATYLIKNGVDITSVSSRLGHSDPSITLKVYAHNYKDSDNHVADYLDHLQKNKSK</sequence>
<dbReference type="PANTHER" id="PTHR30349:SF64">
    <property type="entry name" value="PROPHAGE INTEGRASE INTD-RELATED"/>
    <property type="match status" value="1"/>
</dbReference>
<dbReference type="InterPro" id="IPR010998">
    <property type="entry name" value="Integrase_recombinase_N"/>
</dbReference>
<dbReference type="RefSeq" id="WP_269311933.1">
    <property type="nucleotide sequence ID" value="NZ_CP114052.1"/>
</dbReference>
<dbReference type="InterPro" id="IPR004107">
    <property type="entry name" value="Integrase_SAM-like_N"/>
</dbReference>
<comment type="similarity">
    <text evidence="2">Belongs to the 'phage' integrase family.</text>
</comment>
<protein>
    <submittedName>
        <fullName evidence="7">Tyrosine-type recombinase/integrase</fullName>
    </submittedName>
</protein>
<keyword evidence="5" id="KW-0233">DNA recombination</keyword>
<evidence type="ECO:0000256" key="2">
    <source>
        <dbReference type="ARBA" id="ARBA00008857"/>
    </source>
</evidence>
<dbReference type="InterPro" id="IPR050090">
    <property type="entry name" value="Tyrosine_recombinase_XerCD"/>
</dbReference>
<dbReference type="CDD" id="cd01189">
    <property type="entry name" value="INT_ICEBs1_C_like"/>
    <property type="match status" value="1"/>
</dbReference>
<dbReference type="Pfam" id="PF14659">
    <property type="entry name" value="Phage_int_SAM_3"/>
    <property type="match status" value="1"/>
</dbReference>
<reference evidence="7" key="1">
    <citation type="submission" date="2022-12" db="EMBL/GenBank/DDBJ databases">
        <title>Peptostreptococcus.</title>
        <authorList>
            <person name="Lee S.H."/>
        </authorList>
    </citation>
    <scope>NUCLEOTIDE SEQUENCE</scope>
    <source>
        <strain evidence="7">CBA3647</strain>
    </source>
</reference>
<dbReference type="InterPro" id="IPR028259">
    <property type="entry name" value="AP2-like_int_N"/>
</dbReference>
<keyword evidence="8" id="KW-1185">Reference proteome</keyword>
<proteinExistence type="inferred from homology"/>
<name>A0ABY7JRY9_9FIRM</name>
<dbReference type="PANTHER" id="PTHR30349">
    <property type="entry name" value="PHAGE INTEGRASE-RELATED"/>
    <property type="match status" value="1"/>
</dbReference>
<evidence type="ECO:0000256" key="4">
    <source>
        <dbReference type="ARBA" id="ARBA00023125"/>
    </source>
</evidence>
<comment type="function">
    <text evidence="1">Site-specific tyrosine recombinase, which acts by catalyzing the cutting and rejoining of the recombining DNA molecules.</text>
</comment>
<dbReference type="EMBL" id="CP114052">
    <property type="protein sequence ID" value="WAW15239.1"/>
    <property type="molecule type" value="Genomic_DNA"/>
</dbReference>
<evidence type="ECO:0000256" key="5">
    <source>
        <dbReference type="ARBA" id="ARBA00023172"/>
    </source>
</evidence>
<organism evidence="7 8">
    <name type="scientific">Peptostreptococcus equinus</name>
    <dbReference type="NCBI Taxonomy" id="3003601"/>
    <lineage>
        <taxon>Bacteria</taxon>
        <taxon>Bacillati</taxon>
        <taxon>Bacillota</taxon>
        <taxon>Clostridia</taxon>
        <taxon>Peptostreptococcales</taxon>
        <taxon>Peptostreptococcaceae</taxon>
        <taxon>Peptostreptococcus</taxon>
    </lineage>
</organism>